<dbReference type="InterPro" id="IPR053707">
    <property type="entry name" value="UPF0637_domain_sf"/>
</dbReference>
<comment type="similarity">
    <text evidence="1">Belongs to the UPF0637 family.</text>
</comment>
<evidence type="ECO:0000313" key="3">
    <source>
        <dbReference type="Proteomes" id="UP000000271"/>
    </source>
</evidence>
<organism evidence="2 3">
    <name type="scientific">Bacillus selenitireducens (strain ATCC 700615 / DSM 15326 / MLS10)</name>
    <dbReference type="NCBI Taxonomy" id="439292"/>
    <lineage>
        <taxon>Bacteria</taxon>
        <taxon>Bacillati</taxon>
        <taxon>Bacillota</taxon>
        <taxon>Bacilli</taxon>
        <taxon>Bacillales</taxon>
        <taxon>Bacillaceae</taxon>
        <taxon>Salisediminibacterium</taxon>
    </lineage>
</organism>
<dbReference type="OrthoDB" id="9812818at2"/>
<dbReference type="InterPro" id="IPR009403">
    <property type="entry name" value="UPF0637"/>
</dbReference>
<dbReference type="AlphaFoldDB" id="D6XTI6"/>
<dbReference type="HOGENOM" id="CLU_096059_0_0_9"/>
<keyword evidence="3" id="KW-1185">Reference proteome</keyword>
<dbReference type="SUPFAM" id="SSF142913">
    <property type="entry name" value="YktB/PF0168-like"/>
    <property type="match status" value="1"/>
</dbReference>
<name>D6XTI6_BACIE</name>
<sequence length="207" mass="24009">MAFTGFNETDFETFSIEGLDERMTAIQERIQPKFKALSDSIIPELESITGSDMHLHVARHARRKVNPPQDTWSAYCHNKRGYKKHPHFQIGLFDDHVFIWLAHIYELPHKEDIADRFIENKSSILETLPGDFDISMDHMKKPSQKVSEIDLDDTLKRFKEVKKGEFLVGRKIDSADPLLKDSEAFIKTVIDTFQTVAPLYKIAMRDM</sequence>
<dbReference type="EMBL" id="CP001791">
    <property type="protein sequence ID" value="ADH99122.1"/>
    <property type="molecule type" value="Genomic_DNA"/>
</dbReference>
<accession>D6XTI6</accession>
<proteinExistence type="inferred from homology"/>
<gene>
    <name evidence="2" type="ordered locus">Bsel_1612</name>
</gene>
<dbReference type="KEGG" id="bse:Bsel_1612"/>
<dbReference type="HAMAP" id="MF_01851">
    <property type="entry name" value="UPF0637"/>
    <property type="match status" value="1"/>
</dbReference>
<dbReference type="STRING" id="439292.Bsel_1612"/>
<dbReference type="PIRSF" id="PIRSF021332">
    <property type="entry name" value="DUF1054"/>
    <property type="match status" value="1"/>
</dbReference>
<dbReference type="Pfam" id="PF06335">
    <property type="entry name" value="DUF1054"/>
    <property type="match status" value="1"/>
</dbReference>
<reference evidence="2" key="1">
    <citation type="submission" date="2009-10" db="EMBL/GenBank/DDBJ databases">
        <title>Complete sequence of Bacillus selenitireducens MLS10.</title>
        <authorList>
            <consortium name="US DOE Joint Genome Institute"/>
            <person name="Lucas S."/>
            <person name="Copeland A."/>
            <person name="Lapidus A."/>
            <person name="Glavina del Rio T."/>
            <person name="Dalin E."/>
            <person name="Tice H."/>
            <person name="Bruce D."/>
            <person name="Goodwin L."/>
            <person name="Pitluck S."/>
            <person name="Sims D."/>
            <person name="Brettin T."/>
            <person name="Detter J.C."/>
            <person name="Han C."/>
            <person name="Larimer F."/>
            <person name="Land M."/>
            <person name="Hauser L."/>
            <person name="Kyrpides N."/>
            <person name="Ovchinnikova G."/>
            <person name="Stolz J."/>
        </authorList>
    </citation>
    <scope>NUCLEOTIDE SEQUENCE [LARGE SCALE GENOMIC DNA]</scope>
    <source>
        <strain evidence="2">MLS10</strain>
    </source>
</reference>
<dbReference type="RefSeq" id="WP_013172546.1">
    <property type="nucleotide sequence ID" value="NC_014219.1"/>
</dbReference>
<evidence type="ECO:0000256" key="1">
    <source>
        <dbReference type="HAMAP-Rule" id="MF_01851"/>
    </source>
</evidence>
<dbReference type="Proteomes" id="UP000000271">
    <property type="component" value="Chromosome"/>
</dbReference>
<protein>
    <recommendedName>
        <fullName evidence="1">UPF0637 protein Bsel_1612</fullName>
    </recommendedName>
</protein>
<dbReference type="eggNOG" id="COG4493">
    <property type="taxonomic scope" value="Bacteria"/>
</dbReference>
<evidence type="ECO:0000313" key="2">
    <source>
        <dbReference type="EMBL" id="ADH99122.1"/>
    </source>
</evidence>
<dbReference type="Gene3D" id="3.30.930.20">
    <property type="entry name" value="Protein of unknown function DUF1054"/>
    <property type="match status" value="1"/>
</dbReference>